<protein>
    <recommendedName>
        <fullName evidence="4">DNA polymerase III subunit alpha</fullName>
        <ecNumber evidence="3">2.7.7.7</ecNumber>
    </recommendedName>
</protein>
<dbReference type="Proteomes" id="UP001156102">
    <property type="component" value="Unassembled WGS sequence"/>
</dbReference>
<dbReference type="GO" id="GO:0005737">
    <property type="term" value="C:cytoplasm"/>
    <property type="evidence" value="ECO:0007669"/>
    <property type="project" value="UniProtKB-SubCell"/>
</dbReference>
<dbReference type="EMBL" id="JANCLT010000001">
    <property type="protein sequence ID" value="MCP8967438.1"/>
    <property type="molecule type" value="Genomic_DNA"/>
</dbReference>
<dbReference type="InterPro" id="IPR029460">
    <property type="entry name" value="DNAPol_HHH"/>
</dbReference>
<dbReference type="NCBIfam" id="NF004226">
    <property type="entry name" value="PRK05673.1"/>
    <property type="match status" value="1"/>
</dbReference>
<evidence type="ECO:0000256" key="2">
    <source>
        <dbReference type="ARBA" id="ARBA00009496"/>
    </source>
</evidence>
<evidence type="ECO:0000256" key="1">
    <source>
        <dbReference type="ARBA" id="ARBA00004496"/>
    </source>
</evidence>
<feature type="domain" description="Polymerase/histidinol phosphatase N-terminal" evidence="11">
    <location>
        <begin position="4"/>
        <end position="71"/>
    </location>
</feature>
<dbReference type="SUPFAM" id="SSF160975">
    <property type="entry name" value="AF1531-like"/>
    <property type="match status" value="1"/>
</dbReference>
<comment type="similarity">
    <text evidence="2">Belongs to the DNA polymerase type-C family. DnaE subfamily.</text>
</comment>
<dbReference type="GO" id="GO:0008408">
    <property type="term" value="F:3'-5' exonuclease activity"/>
    <property type="evidence" value="ECO:0007669"/>
    <property type="project" value="InterPro"/>
</dbReference>
<dbReference type="RefSeq" id="WP_254757067.1">
    <property type="nucleotide sequence ID" value="NZ_JANCLT010000001.1"/>
</dbReference>
<evidence type="ECO:0000313" key="12">
    <source>
        <dbReference type="EMBL" id="MCP8967438.1"/>
    </source>
</evidence>
<keyword evidence="7" id="KW-0235">DNA replication</keyword>
<dbReference type="InterPro" id="IPR004013">
    <property type="entry name" value="PHP_dom"/>
</dbReference>
<dbReference type="Gene3D" id="1.10.10.1600">
    <property type="entry name" value="Bacterial DNA polymerase III alpha subunit, thumb domain"/>
    <property type="match status" value="1"/>
</dbReference>
<dbReference type="AlphaFoldDB" id="A0AA42BRJ2"/>
<evidence type="ECO:0000256" key="3">
    <source>
        <dbReference type="ARBA" id="ARBA00012417"/>
    </source>
</evidence>
<keyword evidence="13" id="KW-1185">Reference proteome</keyword>
<dbReference type="GO" id="GO:0003887">
    <property type="term" value="F:DNA-directed DNA polymerase activity"/>
    <property type="evidence" value="ECO:0007669"/>
    <property type="project" value="UniProtKB-KW"/>
</dbReference>
<dbReference type="InterPro" id="IPR004805">
    <property type="entry name" value="DnaE2/DnaE/PolC"/>
</dbReference>
<name>A0AA42BRJ2_9BACI</name>
<dbReference type="InterPro" id="IPR011708">
    <property type="entry name" value="DNA_pol3_alpha_NTPase_dom"/>
</dbReference>
<gene>
    <name evidence="12" type="primary">dnaE</name>
    <name evidence="12" type="ORF">NK662_02645</name>
</gene>
<dbReference type="Gene3D" id="3.20.20.140">
    <property type="entry name" value="Metal-dependent hydrolases"/>
    <property type="match status" value="1"/>
</dbReference>
<comment type="caution">
    <text evidence="12">The sequence shown here is derived from an EMBL/GenBank/DDBJ whole genome shotgun (WGS) entry which is preliminary data.</text>
</comment>
<dbReference type="InterPro" id="IPR041931">
    <property type="entry name" value="DNA_pol3_alpha_thumb_dom"/>
</dbReference>
<dbReference type="EC" id="2.7.7.7" evidence="3"/>
<dbReference type="Pfam" id="PF17657">
    <property type="entry name" value="DNA_pol3_finger"/>
    <property type="match status" value="1"/>
</dbReference>
<dbReference type="Gene3D" id="1.10.150.870">
    <property type="match status" value="1"/>
</dbReference>
<dbReference type="GO" id="GO:0006260">
    <property type="term" value="P:DNA replication"/>
    <property type="evidence" value="ECO:0007669"/>
    <property type="project" value="UniProtKB-KW"/>
</dbReference>
<evidence type="ECO:0000256" key="10">
    <source>
        <dbReference type="ARBA" id="ARBA00049244"/>
    </source>
</evidence>
<evidence type="ECO:0000256" key="7">
    <source>
        <dbReference type="ARBA" id="ARBA00022705"/>
    </source>
</evidence>
<reference evidence="12" key="1">
    <citation type="submission" date="2022-07" db="EMBL/GenBank/DDBJ databases">
        <authorList>
            <person name="Li W.-J."/>
            <person name="Deng Q.-Q."/>
        </authorList>
    </citation>
    <scope>NUCLEOTIDE SEQUENCE</scope>
    <source>
        <strain evidence="12">SYSU M60031</strain>
    </source>
</reference>
<evidence type="ECO:0000256" key="5">
    <source>
        <dbReference type="ARBA" id="ARBA00022679"/>
    </source>
</evidence>
<evidence type="ECO:0000259" key="11">
    <source>
        <dbReference type="SMART" id="SM00481"/>
    </source>
</evidence>
<evidence type="ECO:0000313" key="13">
    <source>
        <dbReference type="Proteomes" id="UP001156102"/>
    </source>
</evidence>
<comment type="catalytic activity">
    <reaction evidence="10">
        <text>DNA(n) + a 2'-deoxyribonucleoside 5'-triphosphate = DNA(n+1) + diphosphate</text>
        <dbReference type="Rhea" id="RHEA:22508"/>
        <dbReference type="Rhea" id="RHEA-COMP:17339"/>
        <dbReference type="Rhea" id="RHEA-COMP:17340"/>
        <dbReference type="ChEBI" id="CHEBI:33019"/>
        <dbReference type="ChEBI" id="CHEBI:61560"/>
        <dbReference type="ChEBI" id="CHEBI:173112"/>
        <dbReference type="EC" id="2.7.7.7"/>
    </reaction>
</comment>
<keyword evidence="8" id="KW-0239">DNA-directed DNA polymerase</keyword>
<evidence type="ECO:0000256" key="6">
    <source>
        <dbReference type="ARBA" id="ARBA00022695"/>
    </source>
</evidence>
<dbReference type="Pfam" id="PF07733">
    <property type="entry name" value="DNA_pol3_alpha"/>
    <property type="match status" value="1"/>
</dbReference>
<dbReference type="SUPFAM" id="SSF89550">
    <property type="entry name" value="PHP domain-like"/>
    <property type="match status" value="1"/>
</dbReference>
<dbReference type="InterPro" id="IPR004365">
    <property type="entry name" value="NA-bd_OB_tRNA"/>
</dbReference>
<dbReference type="Pfam" id="PF14579">
    <property type="entry name" value="HHH_6"/>
    <property type="match status" value="1"/>
</dbReference>
<evidence type="ECO:0000256" key="8">
    <source>
        <dbReference type="ARBA" id="ARBA00022932"/>
    </source>
</evidence>
<evidence type="ECO:0000256" key="4">
    <source>
        <dbReference type="ARBA" id="ARBA00019114"/>
    </source>
</evidence>
<dbReference type="Pfam" id="PF01336">
    <property type="entry name" value="tRNA_anti-codon"/>
    <property type="match status" value="1"/>
</dbReference>
<dbReference type="InterPro" id="IPR040982">
    <property type="entry name" value="DNA_pol3_finger"/>
</dbReference>
<comment type="function">
    <text evidence="9">DNA polymerase III is a complex, multichain enzyme responsible for most of the replicative synthesis in bacteria. This DNA polymerase also exhibits 3' to 5' exonuclease activity. The alpha chain is the DNA polymerase.</text>
</comment>
<dbReference type="PANTHER" id="PTHR32294:SF0">
    <property type="entry name" value="DNA POLYMERASE III SUBUNIT ALPHA"/>
    <property type="match status" value="1"/>
</dbReference>
<keyword evidence="6 12" id="KW-0548">Nucleotidyltransferase</keyword>
<dbReference type="GO" id="GO:0003676">
    <property type="term" value="F:nucleic acid binding"/>
    <property type="evidence" value="ECO:0007669"/>
    <property type="project" value="InterPro"/>
</dbReference>
<comment type="subcellular location">
    <subcellularLocation>
        <location evidence="1">Cytoplasm</location>
    </subcellularLocation>
</comment>
<organism evidence="12 13">
    <name type="scientific">Ectobacillus ponti</name>
    <dbReference type="NCBI Taxonomy" id="2961894"/>
    <lineage>
        <taxon>Bacteria</taxon>
        <taxon>Bacillati</taxon>
        <taxon>Bacillota</taxon>
        <taxon>Bacilli</taxon>
        <taxon>Bacillales</taxon>
        <taxon>Bacillaceae</taxon>
        <taxon>Ectobacillus</taxon>
    </lineage>
</organism>
<dbReference type="InterPro" id="IPR016195">
    <property type="entry name" value="Pol/histidinol_Pase-like"/>
</dbReference>
<proteinExistence type="inferred from homology"/>
<accession>A0AA42BRJ2</accession>
<dbReference type="PANTHER" id="PTHR32294">
    <property type="entry name" value="DNA POLYMERASE III SUBUNIT ALPHA"/>
    <property type="match status" value="1"/>
</dbReference>
<evidence type="ECO:0000256" key="9">
    <source>
        <dbReference type="ARBA" id="ARBA00025611"/>
    </source>
</evidence>
<sequence length="1115" mass="125193">MSFVHLQCQTMYSLLKSTCRIEELVKAAKEMGFQALAITDENVMYGAIPFYQACLREGVQPIIGLTASVWNETDGKAYPLVLLAENEAGYQNLLKISSAIMTKSKEGIPKKWLARYAEGLIAISPGPAGEIEQAVLRRDYEAAKSAVRQYQLLFAAFYLSIQNHDTAAEYFLYEQLRPLAAELDVPFVAANDVRYVKREEAFVHECLLAIESGTKMVEEGRPRLETDEYYLKSSAEMNGLFAHLPEALRNTEEIAGRCRAEITFHTNRLPRFPVPAGETSDSYLRRLCEDGLAYRYEEVQPLHRERLQHELDVICRMGFSDYFLIVADFMKYAHDNGILTGPGRGSAAGSLVAYVLRITDVDPIQYHLLFERFLNPERVTLPDIDIDFPDIRRDEVIRYTAEKYGTLHVAQIITFGTLAAKAAMRDTARALGLSQREMDLASRLIPSRLGITLREAYEESQGLREWVQSQSRYERVFQIACQVEGLPRHTSIHAAGVVLSDTPLTEQVAVQEGHNGVYVTQYAAEALEALGLLKMDFLGLRNLTMLESIRRLAEQTSGGKISLAELPLEDEATFALLGRGETSGIFQLESEGMRKVLSSLQPTEFEDIVAVNALYRPGPMEQIPIFIEAKHGKRAIQYPHPDLEPILQNTYGVIVYQEQIMQIASRLAGFSLGEADLLRRAISKKNRDVLDRERRHFVEGCLRRGYEEATANAVYDLIVQFANYGFNRSHAVAYSMIAYQLAYFKANYPQAFMTALLSSVLGNEERTVQYIRESRRYGIQVLPPSVQRSGYTFRLEGDSIRCSLTAIRGIGTATVKAIVEERRKRPFADMFDFCVRLPQRLVNEKLLETLILAGCFDESGQDRAVLLASMEPALSYAALVRPEGEGELDMLDLVSKPRYAEAAPFPLLEKLQREKEVLGLYLSGYPTAAYEALMRELSIPALSEIRPGRQTVRSIVLVSRVSVIRTKKLQNMAFLTISDGETEMEAVLFPEAHIQFGGRVQENALLLLEGAVSVRNGKLQWVVSGVYPLDESAAYEPDRSAALYIKLPSQHEKASTAKIRSVLLQHPGFAVVRLYFEKENKLLQLPASFSVHPEKACLEALQEIAGVGNVVCKKR</sequence>
<dbReference type="NCBIfam" id="TIGR00594">
    <property type="entry name" value="polc"/>
    <property type="match status" value="1"/>
</dbReference>
<dbReference type="SMART" id="SM00481">
    <property type="entry name" value="POLIIIAc"/>
    <property type="match status" value="1"/>
</dbReference>
<dbReference type="InterPro" id="IPR003141">
    <property type="entry name" value="Pol/His_phosphatase_N"/>
</dbReference>
<keyword evidence="5 12" id="KW-0808">Transferase</keyword>
<dbReference type="Pfam" id="PF02811">
    <property type="entry name" value="PHP"/>
    <property type="match status" value="1"/>
</dbReference>
<dbReference type="CDD" id="cd04485">
    <property type="entry name" value="DnaE_OBF"/>
    <property type="match status" value="1"/>
</dbReference>